<dbReference type="RefSeq" id="WP_046331620.1">
    <property type="nucleotide sequence ID" value="NZ_JBHTBO010000019.1"/>
</dbReference>
<reference evidence="2 3" key="1">
    <citation type="submission" date="2015-01" db="EMBL/GenBank/DDBJ databases">
        <title>Comparative genomics of the lactic acid bacteria isolated from the honey bee gut.</title>
        <authorList>
            <person name="Ellegaard K.M."/>
            <person name="Tamarit D."/>
            <person name="Javelind E."/>
            <person name="Olofsson T."/>
            <person name="Andersson S.G."/>
            <person name="Vasquez A."/>
        </authorList>
    </citation>
    <scope>NUCLEOTIDE SEQUENCE [LARGE SCALE GENOMIC DNA]</scope>
    <source>
        <strain evidence="2 3">Hma2</strain>
    </source>
</reference>
<protein>
    <submittedName>
        <fullName evidence="2">Beta-lactamase</fullName>
    </submittedName>
</protein>
<proteinExistence type="predicted"/>
<sequence>MKNKILIGSLITALIAFMLYSVNLKKVENSSLKIVGQGQEQIVKNKKGKNSVREPKVATVEYPNHIKIASGSEQKWAEKIVQVMGKDQSYQVCVQDLNNNKYARVSNTSQRHGVNTISRLFLLIALTYQEQHGKSVSRKAIKIKKADHVKGEKVLQKGIAYNAAYLKQLMMQGDKTAANALLRTVKPATVNSIIKKIGVHDTTIKGKFSAKPAALTTANDLNKIMVSLYHDQILSRQYSNQVLGALSSVKTKPKIVRNTKGLIYGIGDGKANVALIQSNGNAYCVSVWSNNDHDFVKLGKAVNSFFK</sequence>
<dbReference type="Pfam" id="PF13354">
    <property type="entry name" value="Beta-lactamase2"/>
    <property type="match status" value="1"/>
</dbReference>
<dbReference type="OrthoDB" id="2320855at2"/>
<dbReference type="Proteomes" id="UP000033612">
    <property type="component" value="Unassembled WGS sequence"/>
</dbReference>
<dbReference type="AlphaFoldDB" id="A0A0F4LMD5"/>
<organism evidence="2 3">
    <name type="scientific">Lactobacillus kimbladii</name>
    <dbReference type="NCBI Taxonomy" id="1218506"/>
    <lineage>
        <taxon>Bacteria</taxon>
        <taxon>Bacillati</taxon>
        <taxon>Bacillota</taxon>
        <taxon>Bacilli</taxon>
        <taxon>Lactobacillales</taxon>
        <taxon>Lactobacillaceae</taxon>
        <taxon>Lactobacillus</taxon>
    </lineage>
</organism>
<keyword evidence="3" id="KW-1185">Reference proteome</keyword>
<dbReference type="InterPro" id="IPR045155">
    <property type="entry name" value="Beta-lactam_cat"/>
</dbReference>
<dbReference type="GO" id="GO:0030655">
    <property type="term" value="P:beta-lactam antibiotic catabolic process"/>
    <property type="evidence" value="ECO:0007669"/>
    <property type="project" value="InterPro"/>
</dbReference>
<dbReference type="InterPro" id="IPR000871">
    <property type="entry name" value="Beta-lactam_class-A"/>
</dbReference>
<dbReference type="Gene3D" id="3.40.710.10">
    <property type="entry name" value="DD-peptidase/beta-lactamase superfamily"/>
    <property type="match status" value="1"/>
</dbReference>
<accession>A0A0F4LMD5</accession>
<dbReference type="STRING" id="1218506.JF75_03710"/>
<gene>
    <name evidence="2" type="ORF">JF75_03710</name>
</gene>
<feature type="domain" description="Beta-lactamase class A catalytic" evidence="1">
    <location>
        <begin position="92"/>
        <end position="288"/>
    </location>
</feature>
<dbReference type="PANTHER" id="PTHR35333">
    <property type="entry name" value="BETA-LACTAMASE"/>
    <property type="match status" value="1"/>
</dbReference>
<evidence type="ECO:0000313" key="3">
    <source>
        <dbReference type="Proteomes" id="UP000033612"/>
    </source>
</evidence>
<evidence type="ECO:0000313" key="2">
    <source>
        <dbReference type="EMBL" id="KJY59468.1"/>
    </source>
</evidence>
<dbReference type="GO" id="GO:0046677">
    <property type="term" value="P:response to antibiotic"/>
    <property type="evidence" value="ECO:0007669"/>
    <property type="project" value="InterPro"/>
</dbReference>
<dbReference type="PANTHER" id="PTHR35333:SF3">
    <property type="entry name" value="BETA-LACTAMASE-TYPE TRANSPEPTIDASE FOLD CONTAINING PROTEIN"/>
    <property type="match status" value="1"/>
</dbReference>
<name>A0A0F4LMD5_9LACO</name>
<comment type="caution">
    <text evidence="2">The sequence shown here is derived from an EMBL/GenBank/DDBJ whole genome shotgun (WGS) entry which is preliminary data.</text>
</comment>
<dbReference type="SUPFAM" id="SSF56601">
    <property type="entry name" value="beta-lactamase/transpeptidase-like"/>
    <property type="match status" value="1"/>
</dbReference>
<evidence type="ECO:0000259" key="1">
    <source>
        <dbReference type="Pfam" id="PF13354"/>
    </source>
</evidence>
<dbReference type="GO" id="GO:0008800">
    <property type="term" value="F:beta-lactamase activity"/>
    <property type="evidence" value="ECO:0007669"/>
    <property type="project" value="InterPro"/>
</dbReference>
<dbReference type="EMBL" id="JXLH01000005">
    <property type="protein sequence ID" value="KJY59468.1"/>
    <property type="molecule type" value="Genomic_DNA"/>
</dbReference>
<dbReference type="InterPro" id="IPR012338">
    <property type="entry name" value="Beta-lactam/transpept-like"/>
</dbReference>
<dbReference type="PATRIC" id="fig|1218506.3.peg.415"/>
<dbReference type="HOGENOM" id="CLU_077378_0_0_9"/>